<evidence type="ECO:0000313" key="3">
    <source>
        <dbReference type="Proteomes" id="UP000308133"/>
    </source>
</evidence>
<proteinExistence type="predicted"/>
<dbReference type="SUPFAM" id="SSF51735">
    <property type="entry name" value="NAD(P)-binding Rossmann-fold domains"/>
    <property type="match status" value="1"/>
</dbReference>
<dbReference type="InterPro" id="IPR036291">
    <property type="entry name" value="NAD(P)-bd_dom_sf"/>
</dbReference>
<name>A0A4U7AQN8_9PEZI</name>
<dbReference type="Pfam" id="PF13460">
    <property type="entry name" value="NAD_binding_10"/>
    <property type="match status" value="1"/>
</dbReference>
<gene>
    <name evidence="2" type="ORF">C1H76_8963</name>
</gene>
<dbReference type="AlphaFoldDB" id="A0A4U7AQN8"/>
<dbReference type="Proteomes" id="UP000308133">
    <property type="component" value="Unassembled WGS sequence"/>
</dbReference>
<comment type="caution">
    <text evidence="2">The sequence shown here is derived from an EMBL/GenBank/DDBJ whole genome shotgun (WGS) entry which is preliminary data.</text>
</comment>
<dbReference type="Gene3D" id="3.40.50.720">
    <property type="entry name" value="NAD(P)-binding Rossmann-like Domain"/>
    <property type="match status" value="1"/>
</dbReference>
<dbReference type="EMBL" id="PTQR01000124">
    <property type="protein sequence ID" value="TKX18880.1"/>
    <property type="molecule type" value="Genomic_DNA"/>
</dbReference>
<evidence type="ECO:0000259" key="1">
    <source>
        <dbReference type="Pfam" id="PF13460"/>
    </source>
</evidence>
<dbReference type="InterPro" id="IPR016040">
    <property type="entry name" value="NAD(P)-bd_dom"/>
</dbReference>
<sequence>MAQTSVVISLLGPDIMQKGLGPKLFSNMYGSTVLPLMREHGVRRIFAMTTLSIKLPEDHWTLIQTLVTNIMWLLLSSKYQAMHNIKDVFVNDAQDIDWTLFRLTGIPGGADEESWRRDRDQGKVFVGYIGLKGWTTSIKRAALARWLVDAAEDGQARWIRKMPAISARA</sequence>
<reference evidence="2 3" key="1">
    <citation type="submission" date="2018-02" db="EMBL/GenBank/DDBJ databases">
        <title>Draft genome sequences of Elsinoe sp., causing black scab on jojoba.</title>
        <authorList>
            <person name="Stodart B."/>
            <person name="Jeffress S."/>
            <person name="Ash G."/>
            <person name="Arun Chinnappa K."/>
        </authorList>
    </citation>
    <scope>NUCLEOTIDE SEQUENCE [LARGE SCALE GENOMIC DNA]</scope>
    <source>
        <strain evidence="2 3">Hillstone_2</strain>
    </source>
</reference>
<organism evidence="2 3">
    <name type="scientific">Elsinoe australis</name>
    <dbReference type="NCBI Taxonomy" id="40998"/>
    <lineage>
        <taxon>Eukaryota</taxon>
        <taxon>Fungi</taxon>
        <taxon>Dikarya</taxon>
        <taxon>Ascomycota</taxon>
        <taxon>Pezizomycotina</taxon>
        <taxon>Dothideomycetes</taxon>
        <taxon>Dothideomycetidae</taxon>
        <taxon>Myriangiales</taxon>
        <taxon>Elsinoaceae</taxon>
        <taxon>Elsinoe</taxon>
    </lineage>
</organism>
<evidence type="ECO:0000313" key="2">
    <source>
        <dbReference type="EMBL" id="TKX18880.1"/>
    </source>
</evidence>
<feature type="domain" description="NAD(P)-binding" evidence="1">
    <location>
        <begin position="3"/>
        <end position="153"/>
    </location>
</feature>
<accession>A0A4U7AQN8</accession>
<protein>
    <submittedName>
        <fullName evidence="2">NAD(P)H-binding protein 3</fullName>
    </submittedName>
</protein>